<evidence type="ECO:0000313" key="3">
    <source>
        <dbReference type="Proteomes" id="UP001139179"/>
    </source>
</evidence>
<dbReference type="InterPro" id="IPR039143">
    <property type="entry name" value="GNPNAT1-like"/>
</dbReference>
<protein>
    <submittedName>
        <fullName evidence="2">GNAT family N-acetyltransferase</fullName>
    </submittedName>
</protein>
<reference evidence="2" key="1">
    <citation type="submission" date="2022-05" db="EMBL/GenBank/DDBJ databases">
        <title>Comparative Genomics of Spacecraft Associated Microbes.</title>
        <authorList>
            <person name="Tran M.T."/>
            <person name="Wright A."/>
            <person name="Seuylemezian A."/>
            <person name="Eisen J."/>
            <person name="Coil D."/>
        </authorList>
    </citation>
    <scope>NUCLEOTIDE SEQUENCE</scope>
    <source>
        <strain evidence="2">214.1.1</strain>
    </source>
</reference>
<dbReference type="Pfam" id="PF13673">
    <property type="entry name" value="Acetyltransf_10"/>
    <property type="match status" value="1"/>
</dbReference>
<name>A0A9X2DMK6_9BACI</name>
<proteinExistence type="predicted"/>
<dbReference type="CDD" id="cd04301">
    <property type="entry name" value="NAT_SF"/>
    <property type="match status" value="1"/>
</dbReference>
<dbReference type="InterPro" id="IPR016181">
    <property type="entry name" value="Acyl_CoA_acyltransferase"/>
</dbReference>
<dbReference type="InterPro" id="IPR000182">
    <property type="entry name" value="GNAT_dom"/>
</dbReference>
<sequence length="140" mass="16032">MQVMKVETKQQLDDAFHIRTEVFVKEQKVPMEEEIDQYEEEATHFVVYDDEQPVGAGRLRFVDGYGKVERICIAESVRGKGVGRLLMEKIEATARGEGAKKMKLNAQRQAERFYEKLGYETVSGEFLDAGIPHVTMVKVF</sequence>
<dbReference type="PANTHER" id="PTHR13355:SF11">
    <property type="entry name" value="GLUCOSAMINE 6-PHOSPHATE N-ACETYLTRANSFERASE"/>
    <property type="match status" value="1"/>
</dbReference>
<dbReference type="GO" id="GO:0004343">
    <property type="term" value="F:glucosamine 6-phosphate N-acetyltransferase activity"/>
    <property type="evidence" value="ECO:0007669"/>
    <property type="project" value="TreeGrafter"/>
</dbReference>
<dbReference type="EMBL" id="JAMBOL010000001">
    <property type="protein sequence ID" value="MCM3712922.1"/>
    <property type="molecule type" value="Genomic_DNA"/>
</dbReference>
<organism evidence="2 3">
    <name type="scientific">Halalkalibacter oceani</name>
    <dbReference type="NCBI Taxonomy" id="1653776"/>
    <lineage>
        <taxon>Bacteria</taxon>
        <taxon>Bacillati</taxon>
        <taxon>Bacillota</taxon>
        <taxon>Bacilli</taxon>
        <taxon>Bacillales</taxon>
        <taxon>Bacillaceae</taxon>
        <taxon>Halalkalibacter</taxon>
    </lineage>
</organism>
<dbReference type="PANTHER" id="PTHR13355">
    <property type="entry name" value="GLUCOSAMINE 6-PHOSPHATE N-ACETYLTRANSFERASE"/>
    <property type="match status" value="1"/>
</dbReference>
<gene>
    <name evidence="2" type="ORF">M3202_02430</name>
</gene>
<dbReference type="AlphaFoldDB" id="A0A9X2DMK6"/>
<dbReference type="RefSeq" id="WP_251221764.1">
    <property type="nucleotide sequence ID" value="NZ_JAMBOL010000001.1"/>
</dbReference>
<evidence type="ECO:0000259" key="1">
    <source>
        <dbReference type="PROSITE" id="PS51186"/>
    </source>
</evidence>
<accession>A0A9X2DMK6</accession>
<evidence type="ECO:0000313" key="2">
    <source>
        <dbReference type="EMBL" id="MCM3712922.1"/>
    </source>
</evidence>
<dbReference type="PROSITE" id="PS51186">
    <property type="entry name" value="GNAT"/>
    <property type="match status" value="1"/>
</dbReference>
<feature type="domain" description="N-acetyltransferase" evidence="1">
    <location>
        <begin position="1"/>
        <end position="140"/>
    </location>
</feature>
<dbReference type="SUPFAM" id="SSF55729">
    <property type="entry name" value="Acyl-CoA N-acyltransferases (Nat)"/>
    <property type="match status" value="1"/>
</dbReference>
<dbReference type="Gene3D" id="3.40.630.30">
    <property type="match status" value="1"/>
</dbReference>
<dbReference type="Proteomes" id="UP001139179">
    <property type="component" value="Unassembled WGS sequence"/>
</dbReference>
<comment type="caution">
    <text evidence="2">The sequence shown here is derived from an EMBL/GenBank/DDBJ whole genome shotgun (WGS) entry which is preliminary data.</text>
</comment>
<keyword evidence="3" id="KW-1185">Reference proteome</keyword>